<dbReference type="EMBL" id="FNGP01000003">
    <property type="protein sequence ID" value="SDL57944.1"/>
    <property type="molecule type" value="Genomic_DNA"/>
</dbReference>
<feature type="transmembrane region" description="Helical" evidence="2">
    <location>
        <begin position="66"/>
        <end position="87"/>
    </location>
</feature>
<dbReference type="AlphaFoldDB" id="A0A1G9L7T3"/>
<evidence type="ECO:0000313" key="3">
    <source>
        <dbReference type="EMBL" id="SDL57944.1"/>
    </source>
</evidence>
<sequence length="108" mass="11003">MSTNAMNALGGTTRAPRRRRGEAAGRPVVAHPPRAGRGIARGRVESCVVHRTPVVPRAGLVQRLKVAVLGVIAVAGAVVGVTGYAAALGPDPVADAVQGEAAWSHVEK</sequence>
<organism evidence="3 4">
    <name type="scientific">Tessaracoccus oleiagri</name>
    <dbReference type="NCBI Taxonomy" id="686624"/>
    <lineage>
        <taxon>Bacteria</taxon>
        <taxon>Bacillati</taxon>
        <taxon>Actinomycetota</taxon>
        <taxon>Actinomycetes</taxon>
        <taxon>Propionibacteriales</taxon>
        <taxon>Propionibacteriaceae</taxon>
        <taxon>Tessaracoccus</taxon>
    </lineage>
</organism>
<feature type="region of interest" description="Disordered" evidence="1">
    <location>
        <begin position="1"/>
        <end position="36"/>
    </location>
</feature>
<dbReference type="STRING" id="686624.SAMN04488242_2084"/>
<protein>
    <submittedName>
        <fullName evidence="3">Uncharacterized protein</fullName>
    </submittedName>
</protein>
<keyword evidence="2" id="KW-0812">Transmembrane</keyword>
<dbReference type="RefSeq" id="WP_093251737.1">
    <property type="nucleotide sequence ID" value="NZ_FNGP01000003.1"/>
</dbReference>
<gene>
    <name evidence="3" type="ORF">SAMN04488242_2084</name>
</gene>
<name>A0A1G9L7T3_9ACTN</name>
<keyword evidence="4" id="KW-1185">Reference proteome</keyword>
<accession>A0A1G9L7T3</accession>
<evidence type="ECO:0000256" key="1">
    <source>
        <dbReference type="SAM" id="MobiDB-lite"/>
    </source>
</evidence>
<dbReference type="Proteomes" id="UP000199475">
    <property type="component" value="Unassembled WGS sequence"/>
</dbReference>
<proteinExistence type="predicted"/>
<evidence type="ECO:0000313" key="4">
    <source>
        <dbReference type="Proteomes" id="UP000199475"/>
    </source>
</evidence>
<reference evidence="3 4" key="1">
    <citation type="submission" date="2016-10" db="EMBL/GenBank/DDBJ databases">
        <authorList>
            <person name="de Groot N.N."/>
        </authorList>
    </citation>
    <scope>NUCLEOTIDE SEQUENCE [LARGE SCALE GENOMIC DNA]</scope>
    <source>
        <strain evidence="3 4">CGMCC 1.9159</strain>
    </source>
</reference>
<keyword evidence="2" id="KW-1133">Transmembrane helix</keyword>
<evidence type="ECO:0000256" key="2">
    <source>
        <dbReference type="SAM" id="Phobius"/>
    </source>
</evidence>
<keyword evidence="2" id="KW-0472">Membrane</keyword>